<dbReference type="EMBL" id="CAUOFW020001028">
    <property type="protein sequence ID" value="CAK9140272.1"/>
    <property type="molecule type" value="Genomic_DNA"/>
</dbReference>
<dbReference type="AlphaFoldDB" id="A0ABC8R6A1"/>
<accession>A0ABC8R6A1</accession>
<name>A0ABC8R6A1_9AQUA</name>
<feature type="non-terminal residue" evidence="1">
    <location>
        <position position="133"/>
    </location>
</feature>
<protein>
    <submittedName>
        <fullName evidence="1">Uncharacterized protein</fullName>
    </submittedName>
</protein>
<reference evidence="1 2" key="1">
    <citation type="submission" date="2024-02" db="EMBL/GenBank/DDBJ databases">
        <authorList>
            <person name="Vignale AGUSTIN F."/>
            <person name="Sosa J E."/>
            <person name="Modenutti C."/>
        </authorList>
    </citation>
    <scope>NUCLEOTIDE SEQUENCE [LARGE SCALE GENOMIC DNA]</scope>
</reference>
<sequence>MWVCEFDHASCSLKEASLPSDHIGREFHPPHRHLNDLHSSSTSHLCPRKSVIVTAQLSRALELYHELHALDRFEQDYKRKLQEEDNLSAAQRGVKLLKKLDERISVSTSLPMILCLGYLSRSFTGENRLKVWH</sequence>
<evidence type="ECO:0000313" key="2">
    <source>
        <dbReference type="Proteomes" id="UP001642360"/>
    </source>
</evidence>
<comment type="caution">
    <text evidence="1">The sequence shown here is derived from an EMBL/GenBank/DDBJ whole genome shotgun (WGS) entry which is preliminary data.</text>
</comment>
<gene>
    <name evidence="1" type="ORF">ILEXP_LOCUS7714</name>
</gene>
<organism evidence="1 2">
    <name type="scientific">Ilex paraguariensis</name>
    <name type="common">yerba mate</name>
    <dbReference type="NCBI Taxonomy" id="185542"/>
    <lineage>
        <taxon>Eukaryota</taxon>
        <taxon>Viridiplantae</taxon>
        <taxon>Streptophyta</taxon>
        <taxon>Embryophyta</taxon>
        <taxon>Tracheophyta</taxon>
        <taxon>Spermatophyta</taxon>
        <taxon>Magnoliopsida</taxon>
        <taxon>eudicotyledons</taxon>
        <taxon>Gunneridae</taxon>
        <taxon>Pentapetalae</taxon>
        <taxon>asterids</taxon>
        <taxon>campanulids</taxon>
        <taxon>Aquifoliales</taxon>
        <taxon>Aquifoliaceae</taxon>
        <taxon>Ilex</taxon>
    </lineage>
</organism>
<dbReference type="Proteomes" id="UP001642360">
    <property type="component" value="Unassembled WGS sequence"/>
</dbReference>
<evidence type="ECO:0000313" key="1">
    <source>
        <dbReference type="EMBL" id="CAK9140272.1"/>
    </source>
</evidence>
<keyword evidence="2" id="KW-1185">Reference proteome</keyword>
<proteinExistence type="predicted"/>